<evidence type="ECO:0000256" key="1">
    <source>
        <dbReference type="ARBA" id="ARBA00000677"/>
    </source>
</evidence>
<keyword evidence="7" id="KW-0645">Protease</keyword>
<organism evidence="9 10">
    <name type="scientific">Echinimonas agarilytica</name>
    <dbReference type="NCBI Taxonomy" id="1215918"/>
    <lineage>
        <taxon>Bacteria</taxon>
        <taxon>Pseudomonadati</taxon>
        <taxon>Pseudomonadota</taxon>
        <taxon>Gammaproteobacteria</taxon>
        <taxon>Alteromonadales</taxon>
        <taxon>Echinimonadaceae</taxon>
        <taxon>Echinimonas</taxon>
    </lineage>
</organism>
<comment type="similarity">
    <text evidence="2 7">Belongs to the peptidase S26 family.</text>
</comment>
<dbReference type="PANTHER" id="PTHR43390:SF1">
    <property type="entry name" value="CHLOROPLAST PROCESSING PEPTIDASE"/>
    <property type="match status" value="1"/>
</dbReference>
<dbReference type="Proteomes" id="UP001165393">
    <property type="component" value="Unassembled WGS sequence"/>
</dbReference>
<evidence type="ECO:0000313" key="9">
    <source>
        <dbReference type="EMBL" id="MCM2678528.1"/>
    </source>
</evidence>
<dbReference type="EC" id="3.4.21.89" evidence="3 7"/>
<protein>
    <recommendedName>
        <fullName evidence="4 7">Signal peptidase I</fullName>
        <ecNumber evidence="3 7">3.4.21.89</ecNumber>
    </recommendedName>
</protein>
<dbReference type="Gene3D" id="2.10.109.10">
    <property type="entry name" value="Umud Fragment, subunit A"/>
    <property type="match status" value="1"/>
</dbReference>
<dbReference type="InterPro" id="IPR000223">
    <property type="entry name" value="Pept_S26A_signal_pept_1"/>
</dbReference>
<dbReference type="RefSeq" id="WP_251259892.1">
    <property type="nucleotide sequence ID" value="NZ_JAMQGP010000001.1"/>
</dbReference>
<dbReference type="PROSITE" id="PS00760">
    <property type="entry name" value="SPASE_I_2"/>
    <property type="match status" value="1"/>
</dbReference>
<comment type="subcellular location">
    <subcellularLocation>
        <location evidence="7">Membrane</location>
        <topology evidence="7">Multi-pass membrane protein</topology>
    </subcellularLocation>
</comment>
<sequence>MKILWSRYWKENRSLVVFLCLMFVFRSAIADWNSVPTGSMKPTLVEGDRILINKLAYDIRVPFTHISLMKLGDPQRGDVVVFDSAVSQQRLVKRVIGMPGDHVEMRNNVLFINGHALHYSELPKREAQSSEDQMEDLLGFEHTIRTGVVAGELSSFAPVVVPQGAYLALGDNRDNSADSRVIGFIPRNEIVGRSKTVVMSLDYDNYFLPRSDRFFHSLQ</sequence>
<dbReference type="CDD" id="cd06530">
    <property type="entry name" value="S26_SPase_I"/>
    <property type="match status" value="1"/>
</dbReference>
<dbReference type="InterPro" id="IPR019533">
    <property type="entry name" value="Peptidase_S26"/>
</dbReference>
<evidence type="ECO:0000313" key="10">
    <source>
        <dbReference type="Proteomes" id="UP001165393"/>
    </source>
</evidence>
<dbReference type="EMBL" id="JAMQGP010000001">
    <property type="protein sequence ID" value="MCM2678528.1"/>
    <property type="molecule type" value="Genomic_DNA"/>
</dbReference>
<dbReference type="PRINTS" id="PR00727">
    <property type="entry name" value="LEADERPTASE"/>
</dbReference>
<dbReference type="GO" id="GO:0004252">
    <property type="term" value="F:serine-type endopeptidase activity"/>
    <property type="evidence" value="ECO:0007669"/>
    <property type="project" value="InterPro"/>
</dbReference>
<dbReference type="AlphaFoldDB" id="A0AA41W4F4"/>
<keyword evidence="5 7" id="KW-0378">Hydrolase</keyword>
<evidence type="ECO:0000256" key="7">
    <source>
        <dbReference type="RuleBase" id="RU362042"/>
    </source>
</evidence>
<reference evidence="9 10" key="1">
    <citation type="journal article" date="2013" name="Antonie Van Leeuwenhoek">
        <title>Echinimonas agarilytica gen. nov., sp. nov., a new gammaproteobacterium isolated from the sea urchin Strongylocentrotus intermedius.</title>
        <authorList>
            <person name="Nedashkovskaya O.I."/>
            <person name="Stenkova A.M."/>
            <person name="Zhukova N.V."/>
            <person name="Van Trappen S."/>
            <person name="Lee J.S."/>
            <person name="Kim S.B."/>
        </authorList>
    </citation>
    <scope>NUCLEOTIDE SEQUENCE [LARGE SCALE GENOMIC DNA]</scope>
    <source>
        <strain evidence="9 10">KMM 6351</strain>
    </source>
</reference>
<evidence type="ECO:0000259" key="8">
    <source>
        <dbReference type="Pfam" id="PF10502"/>
    </source>
</evidence>
<dbReference type="SUPFAM" id="SSF51306">
    <property type="entry name" value="LexA/Signal peptidase"/>
    <property type="match status" value="1"/>
</dbReference>
<evidence type="ECO:0000256" key="6">
    <source>
        <dbReference type="PIRSR" id="PIRSR600223-1"/>
    </source>
</evidence>
<evidence type="ECO:0000256" key="3">
    <source>
        <dbReference type="ARBA" id="ARBA00013208"/>
    </source>
</evidence>
<evidence type="ECO:0000256" key="5">
    <source>
        <dbReference type="ARBA" id="ARBA00022801"/>
    </source>
</evidence>
<keyword evidence="10" id="KW-1185">Reference proteome</keyword>
<dbReference type="GO" id="GO:0006465">
    <property type="term" value="P:signal peptide processing"/>
    <property type="evidence" value="ECO:0007669"/>
    <property type="project" value="InterPro"/>
</dbReference>
<comment type="caution">
    <text evidence="9">The sequence shown here is derived from an EMBL/GenBank/DDBJ whole genome shotgun (WGS) entry which is preliminary data.</text>
</comment>
<feature type="active site" evidence="6">
    <location>
        <position position="93"/>
    </location>
</feature>
<feature type="domain" description="Peptidase S26" evidence="8">
    <location>
        <begin position="14"/>
        <end position="198"/>
    </location>
</feature>
<dbReference type="GO" id="GO:0016020">
    <property type="term" value="C:membrane"/>
    <property type="evidence" value="ECO:0007669"/>
    <property type="project" value="UniProtKB-SubCell"/>
</dbReference>
<dbReference type="NCBIfam" id="TIGR02227">
    <property type="entry name" value="sigpep_I_bact"/>
    <property type="match status" value="1"/>
</dbReference>
<dbReference type="PANTHER" id="PTHR43390">
    <property type="entry name" value="SIGNAL PEPTIDASE I"/>
    <property type="match status" value="1"/>
</dbReference>
<feature type="active site" evidence="6">
    <location>
        <position position="39"/>
    </location>
</feature>
<gene>
    <name evidence="9" type="primary">lepB</name>
    <name evidence="9" type="ORF">NAF29_02440</name>
</gene>
<dbReference type="InterPro" id="IPR019757">
    <property type="entry name" value="Pept_S26A_signal_pept_1_Lys-AS"/>
</dbReference>
<dbReference type="InterPro" id="IPR036286">
    <property type="entry name" value="LexA/Signal_pep-like_sf"/>
</dbReference>
<name>A0AA41W4F4_9GAMM</name>
<evidence type="ECO:0000256" key="4">
    <source>
        <dbReference type="ARBA" id="ARBA00019232"/>
    </source>
</evidence>
<dbReference type="Pfam" id="PF10502">
    <property type="entry name" value="Peptidase_S26"/>
    <property type="match status" value="1"/>
</dbReference>
<accession>A0AA41W4F4</accession>
<comment type="catalytic activity">
    <reaction evidence="1 7">
        <text>Cleavage of hydrophobic, N-terminal signal or leader sequences from secreted and periplasmic proteins.</text>
        <dbReference type="EC" id="3.4.21.89"/>
    </reaction>
</comment>
<dbReference type="GO" id="GO:0009003">
    <property type="term" value="F:signal peptidase activity"/>
    <property type="evidence" value="ECO:0007669"/>
    <property type="project" value="UniProtKB-EC"/>
</dbReference>
<proteinExistence type="inferred from homology"/>
<evidence type="ECO:0000256" key="2">
    <source>
        <dbReference type="ARBA" id="ARBA00009370"/>
    </source>
</evidence>